<feature type="compositionally biased region" description="Basic and acidic residues" evidence="1">
    <location>
        <begin position="123"/>
        <end position="135"/>
    </location>
</feature>
<proteinExistence type="predicted"/>
<organism evidence="2 3">
    <name type="scientific">Periconia digitata</name>
    <dbReference type="NCBI Taxonomy" id="1303443"/>
    <lineage>
        <taxon>Eukaryota</taxon>
        <taxon>Fungi</taxon>
        <taxon>Dikarya</taxon>
        <taxon>Ascomycota</taxon>
        <taxon>Pezizomycotina</taxon>
        <taxon>Dothideomycetes</taxon>
        <taxon>Pleosporomycetidae</taxon>
        <taxon>Pleosporales</taxon>
        <taxon>Massarineae</taxon>
        <taxon>Periconiaceae</taxon>
        <taxon>Periconia</taxon>
    </lineage>
</organism>
<dbReference type="AlphaFoldDB" id="A0A9W4UPX7"/>
<evidence type="ECO:0000256" key="1">
    <source>
        <dbReference type="SAM" id="MobiDB-lite"/>
    </source>
</evidence>
<dbReference type="Proteomes" id="UP001152607">
    <property type="component" value="Unassembled WGS sequence"/>
</dbReference>
<comment type="caution">
    <text evidence="2">The sequence shown here is derived from an EMBL/GenBank/DDBJ whole genome shotgun (WGS) entry which is preliminary data.</text>
</comment>
<evidence type="ECO:0000313" key="3">
    <source>
        <dbReference type="Proteomes" id="UP001152607"/>
    </source>
</evidence>
<keyword evidence="3" id="KW-1185">Reference proteome</keyword>
<feature type="region of interest" description="Disordered" evidence="1">
    <location>
        <begin position="92"/>
        <end position="135"/>
    </location>
</feature>
<accession>A0A9W4UPX7</accession>
<dbReference type="EMBL" id="CAOQHR010000009">
    <property type="protein sequence ID" value="CAI6339699.1"/>
    <property type="molecule type" value="Genomic_DNA"/>
</dbReference>
<name>A0A9W4UPX7_9PLEO</name>
<evidence type="ECO:0000313" key="2">
    <source>
        <dbReference type="EMBL" id="CAI6339699.1"/>
    </source>
</evidence>
<reference evidence="2" key="1">
    <citation type="submission" date="2023-01" db="EMBL/GenBank/DDBJ databases">
        <authorList>
            <person name="Van Ghelder C."/>
            <person name="Rancurel C."/>
        </authorList>
    </citation>
    <scope>NUCLEOTIDE SEQUENCE</scope>
    <source>
        <strain evidence="2">CNCM I-4278</strain>
    </source>
</reference>
<protein>
    <submittedName>
        <fullName evidence="2">Uncharacterized protein</fullName>
    </submittedName>
</protein>
<feature type="region of interest" description="Disordered" evidence="1">
    <location>
        <begin position="34"/>
        <end position="63"/>
    </location>
</feature>
<sequence>MELISRNLKTSPSNPHIQIHTILQYVLVLRNKHEEEEEEEEGEIKGKSIEPPSSPLSFPPLLHFTITPPQFEKSRSSDVINGINPYIRNIRGIKKHRRNRVNTNLRSVQEKENKKPRTRTSRKTKEKDSARQINI</sequence>
<gene>
    <name evidence="2" type="ORF">PDIGIT_LOCUS12862</name>
</gene>